<gene>
    <name evidence="2" type="ORF">TSOC_006941</name>
</gene>
<proteinExistence type="predicted"/>
<keyword evidence="1" id="KW-0812">Transmembrane</keyword>
<comment type="caution">
    <text evidence="2">The sequence shown here is derived from an EMBL/GenBank/DDBJ whole genome shotgun (WGS) entry which is preliminary data.</text>
</comment>
<dbReference type="EMBL" id="PGGS01000223">
    <property type="protein sequence ID" value="PNH06645.1"/>
    <property type="molecule type" value="Genomic_DNA"/>
</dbReference>
<feature type="transmembrane region" description="Helical" evidence="1">
    <location>
        <begin position="12"/>
        <end position="31"/>
    </location>
</feature>
<sequence>MAYFGFQTPGTFAAWMVIAVCFVTGCIWLPIGGVGLGGCGFCRDQYQWLPAVGAPVSTWYPDVDKNCVSLLYSFQLWEPVLSKGSDAKHEYYSYCVNSGPMAAMIAGAVVLLVSFGTLSFFCCCARRPSGPVPTGIAITEPMKA</sequence>
<keyword evidence="3" id="KW-1185">Reference proteome</keyword>
<dbReference type="AlphaFoldDB" id="A0A2J8A2B5"/>
<evidence type="ECO:0000313" key="2">
    <source>
        <dbReference type="EMBL" id="PNH06645.1"/>
    </source>
</evidence>
<evidence type="ECO:0000256" key="1">
    <source>
        <dbReference type="SAM" id="Phobius"/>
    </source>
</evidence>
<keyword evidence="1" id="KW-0472">Membrane</keyword>
<accession>A0A2J8A2B5</accession>
<organism evidence="2 3">
    <name type="scientific">Tetrabaena socialis</name>
    <dbReference type="NCBI Taxonomy" id="47790"/>
    <lineage>
        <taxon>Eukaryota</taxon>
        <taxon>Viridiplantae</taxon>
        <taxon>Chlorophyta</taxon>
        <taxon>core chlorophytes</taxon>
        <taxon>Chlorophyceae</taxon>
        <taxon>CS clade</taxon>
        <taxon>Chlamydomonadales</taxon>
        <taxon>Tetrabaenaceae</taxon>
        <taxon>Tetrabaena</taxon>
    </lineage>
</organism>
<feature type="transmembrane region" description="Helical" evidence="1">
    <location>
        <begin position="101"/>
        <end position="123"/>
    </location>
</feature>
<dbReference type="Proteomes" id="UP000236333">
    <property type="component" value="Unassembled WGS sequence"/>
</dbReference>
<evidence type="ECO:0000313" key="3">
    <source>
        <dbReference type="Proteomes" id="UP000236333"/>
    </source>
</evidence>
<keyword evidence="1" id="KW-1133">Transmembrane helix</keyword>
<name>A0A2J8A2B5_9CHLO</name>
<reference evidence="2 3" key="1">
    <citation type="journal article" date="2017" name="Mol. Biol. Evol.">
        <title>The 4-celled Tetrabaena socialis nuclear genome reveals the essential components for genetic control of cell number at the origin of multicellularity in the volvocine lineage.</title>
        <authorList>
            <person name="Featherston J."/>
            <person name="Arakaki Y."/>
            <person name="Hanschen E.R."/>
            <person name="Ferris P.J."/>
            <person name="Michod R.E."/>
            <person name="Olson B.J.S.C."/>
            <person name="Nozaki H."/>
            <person name="Durand P.M."/>
        </authorList>
    </citation>
    <scope>NUCLEOTIDE SEQUENCE [LARGE SCALE GENOMIC DNA]</scope>
    <source>
        <strain evidence="2 3">NIES-571</strain>
    </source>
</reference>
<protein>
    <submittedName>
        <fullName evidence="2">Uncharacterized protein</fullName>
    </submittedName>
</protein>
<dbReference type="OrthoDB" id="525514at2759"/>